<dbReference type="Proteomes" id="UP000799440">
    <property type="component" value="Unassembled WGS sequence"/>
</dbReference>
<evidence type="ECO:0000313" key="3">
    <source>
        <dbReference type="Proteomes" id="UP000799440"/>
    </source>
</evidence>
<feature type="region of interest" description="Disordered" evidence="1">
    <location>
        <begin position="216"/>
        <end position="291"/>
    </location>
</feature>
<dbReference type="AlphaFoldDB" id="A0A6A6VKG5"/>
<feature type="compositionally biased region" description="Low complexity" evidence="1">
    <location>
        <begin position="257"/>
        <end position="271"/>
    </location>
</feature>
<dbReference type="EMBL" id="MU006565">
    <property type="protein sequence ID" value="KAF2749691.1"/>
    <property type="molecule type" value="Genomic_DNA"/>
</dbReference>
<evidence type="ECO:0000313" key="2">
    <source>
        <dbReference type="EMBL" id="KAF2749691.1"/>
    </source>
</evidence>
<evidence type="ECO:0000256" key="1">
    <source>
        <dbReference type="SAM" id="MobiDB-lite"/>
    </source>
</evidence>
<keyword evidence="3" id="KW-1185">Reference proteome</keyword>
<dbReference type="OrthoDB" id="3800783at2759"/>
<gene>
    <name evidence="2" type="ORF">M011DRAFT_475040</name>
</gene>
<proteinExistence type="predicted"/>
<feature type="compositionally biased region" description="Polar residues" evidence="1">
    <location>
        <begin position="216"/>
        <end position="229"/>
    </location>
</feature>
<sequence length="395" mass="43770">MPPQKCTDPSLHPRLHDSLTNVLTSLSLPDIPSLTALLTSPIFLPPFLHYRDIYLLHPDYNDEGLLASTEASIAALLPDILSELQNGENGELDTSAEGRQHTVRLYARLLRGLNAVAEAWSEEAVEKMCKELYVLIRHIRRDYVHGHGVCVDVIEAVKECEWLREDEAGEEHGKQTGDVEVSADFRVGIEVSEVLDEHLPDLTNVDDWITPTSLINDKTQSSRQPSSINALDREIPRRLSPVPHTAVSSSPRRQRTPLPGSSSSSPSPSQSGHRSKRRRLSRKNNQANTILDVPTPITWQIPTIRPAGVSFDNAFEAVMRRSGRSVGSLNDRKDTSPLTRQKPIAAGRRGEKQAEVFAGLMASVPDRGVRGSYVLEERGDEVGNGESRHGEMFLI</sequence>
<feature type="compositionally biased region" description="Basic residues" evidence="1">
    <location>
        <begin position="273"/>
        <end position="282"/>
    </location>
</feature>
<organism evidence="2 3">
    <name type="scientific">Sporormia fimetaria CBS 119925</name>
    <dbReference type="NCBI Taxonomy" id="1340428"/>
    <lineage>
        <taxon>Eukaryota</taxon>
        <taxon>Fungi</taxon>
        <taxon>Dikarya</taxon>
        <taxon>Ascomycota</taxon>
        <taxon>Pezizomycotina</taxon>
        <taxon>Dothideomycetes</taxon>
        <taxon>Pleosporomycetidae</taxon>
        <taxon>Pleosporales</taxon>
        <taxon>Sporormiaceae</taxon>
        <taxon>Sporormia</taxon>
    </lineage>
</organism>
<protein>
    <submittedName>
        <fullName evidence="2">Uncharacterized protein</fullName>
    </submittedName>
</protein>
<name>A0A6A6VKG5_9PLEO</name>
<reference evidence="2" key="1">
    <citation type="journal article" date="2020" name="Stud. Mycol.">
        <title>101 Dothideomycetes genomes: a test case for predicting lifestyles and emergence of pathogens.</title>
        <authorList>
            <person name="Haridas S."/>
            <person name="Albert R."/>
            <person name="Binder M."/>
            <person name="Bloem J."/>
            <person name="Labutti K."/>
            <person name="Salamov A."/>
            <person name="Andreopoulos B."/>
            <person name="Baker S."/>
            <person name="Barry K."/>
            <person name="Bills G."/>
            <person name="Bluhm B."/>
            <person name="Cannon C."/>
            <person name="Castanera R."/>
            <person name="Culley D."/>
            <person name="Daum C."/>
            <person name="Ezra D."/>
            <person name="Gonzalez J."/>
            <person name="Henrissat B."/>
            <person name="Kuo A."/>
            <person name="Liang C."/>
            <person name="Lipzen A."/>
            <person name="Lutzoni F."/>
            <person name="Magnuson J."/>
            <person name="Mondo S."/>
            <person name="Nolan M."/>
            <person name="Ohm R."/>
            <person name="Pangilinan J."/>
            <person name="Park H.-J."/>
            <person name="Ramirez L."/>
            <person name="Alfaro M."/>
            <person name="Sun H."/>
            <person name="Tritt A."/>
            <person name="Yoshinaga Y."/>
            <person name="Zwiers L.-H."/>
            <person name="Turgeon B."/>
            <person name="Goodwin S."/>
            <person name="Spatafora J."/>
            <person name="Crous P."/>
            <person name="Grigoriev I."/>
        </authorList>
    </citation>
    <scope>NUCLEOTIDE SEQUENCE</scope>
    <source>
        <strain evidence="2">CBS 119925</strain>
    </source>
</reference>
<accession>A0A6A6VKG5</accession>